<dbReference type="Proteomes" id="UP000798662">
    <property type="component" value="Chromosome 2"/>
</dbReference>
<dbReference type="EMBL" id="CM020619">
    <property type="protein sequence ID" value="KAK1863194.1"/>
    <property type="molecule type" value="Genomic_DNA"/>
</dbReference>
<comment type="caution">
    <text evidence="1">The sequence shown here is derived from an EMBL/GenBank/DDBJ whole genome shotgun (WGS) entry which is preliminary data.</text>
</comment>
<gene>
    <name evidence="1" type="ORF">I4F81_005755</name>
</gene>
<reference evidence="1" key="1">
    <citation type="submission" date="2019-11" db="EMBL/GenBank/DDBJ databases">
        <title>Nori genome reveals adaptations in red seaweeds to the harsh intertidal environment.</title>
        <authorList>
            <person name="Wang D."/>
            <person name="Mao Y."/>
        </authorList>
    </citation>
    <scope>NUCLEOTIDE SEQUENCE</scope>
    <source>
        <tissue evidence="1">Gametophyte</tissue>
    </source>
</reference>
<keyword evidence="2" id="KW-1185">Reference proteome</keyword>
<name>A0ACC3BYQ0_PYRYE</name>
<accession>A0ACC3BYQ0</accession>
<protein>
    <submittedName>
        <fullName evidence="1">Uncharacterized protein</fullName>
    </submittedName>
</protein>
<proteinExistence type="predicted"/>
<evidence type="ECO:0000313" key="1">
    <source>
        <dbReference type="EMBL" id="KAK1863194.1"/>
    </source>
</evidence>
<organism evidence="1 2">
    <name type="scientific">Pyropia yezoensis</name>
    <name type="common">Susabi-nori</name>
    <name type="synonym">Porphyra yezoensis</name>
    <dbReference type="NCBI Taxonomy" id="2788"/>
    <lineage>
        <taxon>Eukaryota</taxon>
        <taxon>Rhodophyta</taxon>
        <taxon>Bangiophyceae</taxon>
        <taxon>Bangiales</taxon>
        <taxon>Bangiaceae</taxon>
        <taxon>Pyropia</taxon>
    </lineage>
</organism>
<sequence>MGKRPSRGMVTKTSLGSSARASAKQRSKQQGRGRIHASAVGDPTVAAAWDNTKTVKANLAGLGLAADPNAAVGSSAHRRLATPSSRPRAPASAATAAAKRRQGRSSGGGGGGGDGNGDGGGGHDGGDGGEGGGAPAVMNLTLAALAVRAARGEAPRPDHPAAGEVAVVRALVAAHGTDYARMARDTERNYQQHTPAVLRRMVARVAKADAAVAAAAAAAAGGGGGGRGGGLSFSPAATGHWGRRAAAAEQHTPTPTSSWA</sequence>
<evidence type="ECO:0000313" key="2">
    <source>
        <dbReference type="Proteomes" id="UP000798662"/>
    </source>
</evidence>